<evidence type="ECO:0000256" key="4">
    <source>
        <dbReference type="ARBA" id="ARBA00022741"/>
    </source>
</evidence>
<dbReference type="Pfam" id="PF07717">
    <property type="entry name" value="OB_NTP_bind"/>
    <property type="match status" value="1"/>
</dbReference>
<name>A0AAN6J646_9PEZI</name>
<evidence type="ECO:0000259" key="13">
    <source>
        <dbReference type="PROSITE" id="PS51194"/>
    </source>
</evidence>
<dbReference type="GO" id="GO:0071013">
    <property type="term" value="C:catalytic step 2 spliceosome"/>
    <property type="evidence" value="ECO:0007669"/>
    <property type="project" value="TreeGrafter"/>
</dbReference>
<evidence type="ECO:0000313" key="14">
    <source>
        <dbReference type="EMBL" id="KAK0317569.1"/>
    </source>
</evidence>
<dbReference type="GO" id="GO:0008380">
    <property type="term" value="P:RNA splicing"/>
    <property type="evidence" value="ECO:0007669"/>
    <property type="project" value="UniProtKB-KW"/>
</dbReference>
<dbReference type="PANTHER" id="PTHR18934:SF83">
    <property type="entry name" value="PRE-MRNA-SPLICING FACTOR ATP-DEPENDENT RNA HELICASE DHX16"/>
    <property type="match status" value="1"/>
</dbReference>
<keyword evidence="5" id="KW-0378">Hydrolase</keyword>
<comment type="catalytic activity">
    <reaction evidence="10">
        <text>ATP + H2O = ADP + phosphate + H(+)</text>
        <dbReference type="Rhea" id="RHEA:13065"/>
        <dbReference type="ChEBI" id="CHEBI:15377"/>
        <dbReference type="ChEBI" id="CHEBI:15378"/>
        <dbReference type="ChEBI" id="CHEBI:30616"/>
        <dbReference type="ChEBI" id="CHEBI:43474"/>
        <dbReference type="ChEBI" id="CHEBI:456216"/>
        <dbReference type="EC" id="3.6.4.13"/>
    </reaction>
</comment>
<dbReference type="EMBL" id="JASUXU010000042">
    <property type="protein sequence ID" value="KAK0317569.1"/>
    <property type="molecule type" value="Genomic_DNA"/>
</dbReference>
<keyword evidence="3" id="KW-0507">mRNA processing</keyword>
<dbReference type="InterPro" id="IPR011545">
    <property type="entry name" value="DEAD/DEAH_box_helicase_dom"/>
</dbReference>
<gene>
    <name evidence="14" type="ORF">LTR82_011338</name>
</gene>
<dbReference type="AlphaFoldDB" id="A0AAN6J646"/>
<dbReference type="SUPFAM" id="SSF52540">
    <property type="entry name" value="P-loop containing nucleoside triphosphate hydrolases"/>
    <property type="match status" value="1"/>
</dbReference>
<evidence type="ECO:0000259" key="12">
    <source>
        <dbReference type="PROSITE" id="PS51192"/>
    </source>
</evidence>
<dbReference type="EC" id="3.6.4.13" evidence="2"/>
<keyword evidence="6" id="KW-0347">Helicase</keyword>
<protein>
    <recommendedName>
        <fullName evidence="2">RNA helicase</fullName>
        <ecNumber evidence="2">3.6.4.13</ecNumber>
    </recommendedName>
</protein>
<dbReference type="PROSITE" id="PS51192">
    <property type="entry name" value="HELICASE_ATP_BIND_1"/>
    <property type="match status" value="1"/>
</dbReference>
<organism evidence="14 15">
    <name type="scientific">Friedmanniomyces endolithicus</name>
    <dbReference type="NCBI Taxonomy" id="329885"/>
    <lineage>
        <taxon>Eukaryota</taxon>
        <taxon>Fungi</taxon>
        <taxon>Dikarya</taxon>
        <taxon>Ascomycota</taxon>
        <taxon>Pezizomycotina</taxon>
        <taxon>Dothideomycetes</taxon>
        <taxon>Dothideomycetidae</taxon>
        <taxon>Mycosphaerellales</taxon>
        <taxon>Teratosphaeriaceae</taxon>
        <taxon>Friedmanniomyces</taxon>
    </lineage>
</organism>
<dbReference type="GO" id="GO:0016787">
    <property type="term" value="F:hydrolase activity"/>
    <property type="evidence" value="ECO:0007669"/>
    <property type="project" value="UniProtKB-KW"/>
</dbReference>
<dbReference type="FunFam" id="3.40.50.300:FF:000726">
    <property type="entry name" value="Pre-mRNA-splicing factor ATP-dependent RNA helicase"/>
    <property type="match status" value="1"/>
</dbReference>
<dbReference type="InterPro" id="IPR027417">
    <property type="entry name" value="P-loop_NTPase"/>
</dbReference>
<dbReference type="GO" id="GO:0005524">
    <property type="term" value="F:ATP binding"/>
    <property type="evidence" value="ECO:0007669"/>
    <property type="project" value="UniProtKB-KW"/>
</dbReference>
<sequence length="1102" mass="124846">MDLRTYISDNLIALVGGSDAMTVDFVLQTAKTVKSPSALQQKLGSILGEDADLGRFSADLYNRVSGESSHGGDATRKRQDGQKKREPRKKYALVEMEVEDEQVPVVAKAGVEKDGERKEGRRSERERRRSKSRERDRHGKKLRRRDGEDFDDRWGDEEVEGQNEEDFASPPAKRKRLDGGSPSREDSPAPEPPEDEEERDRKERIEFEKRLINRDKGSTKKVGEDRPSRGEAADAERRAQAGKLTEEEMRALRLRSRQDYLKKRSAQELVLLRKQVAEEADEERNNPTLTQEEKDEFARNREALRLAEEREGIDDHVDGYAMPEDYITEKGKMDMKRKENALYQRYVDRDDTGRERFVTEHEEWEREQLAKTKAQIVVADRANEHEYEYVFDEEQQIRWVTDGTTMEGGMSKMKTQEERLLAQQLLAAERKAKTMEEKRKTLPVYQYRDTFLQAVNDFQIIIVMGETGSGKTTQLPQYLYEAGYCKDGMKVGCTQPRRVAAMSVAARVAEEVGVKVGNEVGYAIRFEDATSDKTALKYMTDGMLLREFLTEPDLSGYSCLMIDEAHERTLHTDILFGLVKDIARGRPDLKLLISSATLDAQKFSDFFDDAPILNIPGRTYDVEMNYSLQPEANYLSAAITTVFQIHLSQPMPGDILVFLTGQDEIEQAEQSLQETAKKLGSSAAELMICPIYANLPTDLQQRIFEPTPPKCRKVVLATNIAETSLTIDNIVYVIDPGYVKENRYTPATNMESLVAVPISRASANQRAGRAGRTAPGKCFRLYTKWAYYNDLPESTTPEIQRTNLNSVVLLLKSLGINDLINFDFMDPPSPDMLIRSLEQLYALGALNDKGELTKVGRQMAEFPTDPMLAKAVLAADKEGCVEEVLSIIAMLGEASALFYRPKDKKLQADAARARFTVKEGGDHATYLNIWNQWVDSDFSYVWARENFMQQRSLTRARDVRDQLLKLCDRVEVTVSSCGAADLPPIQRAIAAGFFPNAARLQKGGDSYRTVKNNMTVHIHPSSVLMETKPKWVLFYELVLTSKEFMRSVMPLRPEWLTEVAPHYYKGEEVEALGVDRRMPKGLNGGHPPDLSPPSMASLAIVK</sequence>
<dbReference type="PROSITE" id="PS00690">
    <property type="entry name" value="DEAH_ATP_HELICASE"/>
    <property type="match status" value="1"/>
</dbReference>
<dbReference type="InterPro" id="IPR001650">
    <property type="entry name" value="Helicase_C-like"/>
</dbReference>
<evidence type="ECO:0000256" key="1">
    <source>
        <dbReference type="ARBA" id="ARBA00004123"/>
    </source>
</evidence>
<evidence type="ECO:0000256" key="3">
    <source>
        <dbReference type="ARBA" id="ARBA00022664"/>
    </source>
</evidence>
<dbReference type="GO" id="GO:0071006">
    <property type="term" value="C:U2-type catalytic step 1 spliceosome"/>
    <property type="evidence" value="ECO:0007669"/>
    <property type="project" value="UniProtKB-ARBA"/>
</dbReference>
<proteinExistence type="predicted"/>
<dbReference type="PANTHER" id="PTHR18934">
    <property type="entry name" value="ATP-DEPENDENT RNA HELICASE"/>
    <property type="match status" value="1"/>
</dbReference>
<evidence type="ECO:0000256" key="6">
    <source>
        <dbReference type="ARBA" id="ARBA00022806"/>
    </source>
</evidence>
<evidence type="ECO:0000256" key="2">
    <source>
        <dbReference type="ARBA" id="ARBA00012552"/>
    </source>
</evidence>
<dbReference type="SMART" id="SM00487">
    <property type="entry name" value="DEXDc"/>
    <property type="match status" value="1"/>
</dbReference>
<dbReference type="Pfam" id="PF21010">
    <property type="entry name" value="HA2_C"/>
    <property type="match status" value="1"/>
</dbReference>
<feature type="compositionally biased region" description="Basic and acidic residues" evidence="11">
    <location>
        <begin position="199"/>
        <end position="245"/>
    </location>
</feature>
<keyword evidence="8" id="KW-0508">mRNA splicing</keyword>
<feature type="compositionally biased region" description="Acidic residues" evidence="11">
    <location>
        <begin position="148"/>
        <end position="167"/>
    </location>
</feature>
<feature type="region of interest" description="Disordered" evidence="11">
    <location>
        <begin position="105"/>
        <end position="245"/>
    </location>
</feature>
<evidence type="ECO:0000256" key="10">
    <source>
        <dbReference type="ARBA" id="ARBA00047984"/>
    </source>
</evidence>
<comment type="caution">
    <text evidence="14">The sequence shown here is derived from an EMBL/GenBank/DDBJ whole genome shotgun (WGS) entry which is preliminary data.</text>
</comment>
<dbReference type="GO" id="GO:0003724">
    <property type="term" value="F:RNA helicase activity"/>
    <property type="evidence" value="ECO:0007669"/>
    <property type="project" value="UniProtKB-EC"/>
</dbReference>
<dbReference type="Proteomes" id="UP001168146">
    <property type="component" value="Unassembled WGS sequence"/>
</dbReference>
<dbReference type="Pfam" id="PF00270">
    <property type="entry name" value="DEAD"/>
    <property type="match status" value="1"/>
</dbReference>
<dbReference type="InterPro" id="IPR048333">
    <property type="entry name" value="HA2_WH"/>
</dbReference>
<dbReference type="Pfam" id="PF04408">
    <property type="entry name" value="WHD_HA2"/>
    <property type="match status" value="1"/>
</dbReference>
<dbReference type="SMART" id="SM00847">
    <property type="entry name" value="HA2"/>
    <property type="match status" value="1"/>
</dbReference>
<dbReference type="InterPro" id="IPR011709">
    <property type="entry name" value="DEAD-box_helicase_OB_fold"/>
</dbReference>
<evidence type="ECO:0000256" key="5">
    <source>
        <dbReference type="ARBA" id="ARBA00022801"/>
    </source>
</evidence>
<keyword evidence="4" id="KW-0547">Nucleotide-binding</keyword>
<feature type="compositionally biased region" description="Basic and acidic residues" evidence="11">
    <location>
        <begin position="110"/>
        <end position="137"/>
    </location>
</feature>
<comment type="subcellular location">
    <subcellularLocation>
        <location evidence="1">Nucleus</location>
    </subcellularLocation>
</comment>
<evidence type="ECO:0000256" key="8">
    <source>
        <dbReference type="ARBA" id="ARBA00023187"/>
    </source>
</evidence>
<dbReference type="FunFam" id="3.40.50.300:FF:000007">
    <property type="entry name" value="Pre-mRNA-splicing factor ATP-dependent RNA helicase"/>
    <property type="match status" value="1"/>
</dbReference>
<dbReference type="InterPro" id="IPR014001">
    <property type="entry name" value="Helicase_ATP-bd"/>
</dbReference>
<dbReference type="Gene3D" id="1.20.120.1080">
    <property type="match status" value="1"/>
</dbReference>
<dbReference type="Gene3D" id="3.40.50.300">
    <property type="entry name" value="P-loop containing nucleotide triphosphate hydrolases"/>
    <property type="match status" value="2"/>
</dbReference>
<evidence type="ECO:0000256" key="11">
    <source>
        <dbReference type="SAM" id="MobiDB-lite"/>
    </source>
</evidence>
<feature type="region of interest" description="Disordered" evidence="11">
    <location>
        <begin position="64"/>
        <end position="89"/>
    </location>
</feature>
<dbReference type="Pfam" id="PF00271">
    <property type="entry name" value="Helicase_C"/>
    <property type="match status" value="1"/>
</dbReference>
<dbReference type="InterPro" id="IPR007502">
    <property type="entry name" value="Helicase-assoc_dom"/>
</dbReference>
<keyword evidence="7" id="KW-0067">ATP-binding</keyword>
<evidence type="ECO:0000313" key="15">
    <source>
        <dbReference type="Proteomes" id="UP001168146"/>
    </source>
</evidence>
<feature type="domain" description="Helicase C-terminal" evidence="13">
    <location>
        <begin position="641"/>
        <end position="815"/>
    </location>
</feature>
<feature type="compositionally biased region" description="Basic and acidic residues" evidence="11">
    <location>
        <begin position="73"/>
        <end position="84"/>
    </location>
</feature>
<accession>A0AAN6J646</accession>
<dbReference type="PROSITE" id="PS51194">
    <property type="entry name" value="HELICASE_CTER"/>
    <property type="match status" value="1"/>
</dbReference>
<evidence type="ECO:0000256" key="7">
    <source>
        <dbReference type="ARBA" id="ARBA00022840"/>
    </source>
</evidence>
<dbReference type="InterPro" id="IPR002464">
    <property type="entry name" value="DNA/RNA_helicase_DEAH_CS"/>
</dbReference>
<dbReference type="GO" id="GO:0003723">
    <property type="term" value="F:RNA binding"/>
    <property type="evidence" value="ECO:0007669"/>
    <property type="project" value="TreeGrafter"/>
</dbReference>
<keyword evidence="9" id="KW-0539">Nucleus</keyword>
<dbReference type="SMART" id="SM00490">
    <property type="entry name" value="HELICc"/>
    <property type="match status" value="1"/>
</dbReference>
<evidence type="ECO:0000256" key="9">
    <source>
        <dbReference type="ARBA" id="ARBA00023242"/>
    </source>
</evidence>
<dbReference type="GO" id="GO:0006397">
    <property type="term" value="P:mRNA processing"/>
    <property type="evidence" value="ECO:0007669"/>
    <property type="project" value="UniProtKB-KW"/>
</dbReference>
<feature type="domain" description="Helicase ATP-binding" evidence="12">
    <location>
        <begin position="452"/>
        <end position="616"/>
    </location>
</feature>
<dbReference type="FunFam" id="1.20.120.1080:FF:000001">
    <property type="entry name" value="Pre-mRNA-splicing factor ATP-dependent RNA helicase"/>
    <property type="match status" value="1"/>
</dbReference>
<reference evidence="14" key="1">
    <citation type="submission" date="2021-12" db="EMBL/GenBank/DDBJ databases">
        <title>Black yeast isolated from Biological Soil Crust.</title>
        <authorList>
            <person name="Kurbessoian T."/>
        </authorList>
    </citation>
    <scope>NUCLEOTIDE SEQUENCE</scope>
    <source>
        <strain evidence="14">CCFEE 5208</strain>
    </source>
</reference>
<dbReference type="CDD" id="cd18791">
    <property type="entry name" value="SF2_C_RHA"/>
    <property type="match status" value="1"/>
</dbReference>